<dbReference type="EMBL" id="KV440984">
    <property type="protein sequence ID" value="OAD71847.1"/>
    <property type="molecule type" value="Genomic_DNA"/>
</dbReference>
<dbReference type="GO" id="GO:0007010">
    <property type="term" value="P:cytoskeleton organization"/>
    <property type="evidence" value="ECO:0007669"/>
    <property type="project" value="TreeGrafter"/>
</dbReference>
<dbReference type="Proteomes" id="UP000077315">
    <property type="component" value="Unassembled WGS sequence"/>
</dbReference>
<dbReference type="SUPFAM" id="SSF48350">
    <property type="entry name" value="GTPase activation domain, GAP"/>
    <property type="match status" value="1"/>
</dbReference>
<dbReference type="InterPro" id="IPR027267">
    <property type="entry name" value="AH/BAR_dom_sf"/>
</dbReference>
<protein>
    <recommendedName>
        <fullName evidence="2">Rho-GAP domain-containing protein</fullName>
    </recommendedName>
</protein>
<evidence type="ECO:0000313" key="4">
    <source>
        <dbReference type="Proteomes" id="UP000077315"/>
    </source>
</evidence>
<dbReference type="GeneID" id="28992641"/>
<dbReference type="InterPro" id="IPR008936">
    <property type="entry name" value="Rho_GTPase_activation_prot"/>
</dbReference>
<accession>A0A167M5B6</accession>
<dbReference type="PANTHER" id="PTHR23065:SF17">
    <property type="entry name" value="RHO-GTPASE-ACTIVATING PROTEIN RGD2"/>
    <property type="match status" value="1"/>
</dbReference>
<evidence type="ECO:0000313" key="3">
    <source>
        <dbReference type="EMBL" id="OAD71847.1"/>
    </source>
</evidence>
<evidence type="ECO:0000259" key="2">
    <source>
        <dbReference type="PROSITE" id="PS50238"/>
    </source>
</evidence>
<dbReference type="InParanoid" id="A0A167M5B6"/>
<dbReference type="Gene3D" id="1.20.1270.60">
    <property type="entry name" value="Arfaptin homology (AH) domain/BAR domain"/>
    <property type="match status" value="2"/>
</dbReference>
<feature type="compositionally biased region" description="Low complexity" evidence="1">
    <location>
        <begin position="202"/>
        <end position="227"/>
    </location>
</feature>
<dbReference type="PROSITE" id="PS50238">
    <property type="entry name" value="RHOGAP"/>
    <property type="match status" value="1"/>
</dbReference>
<proteinExistence type="predicted"/>
<dbReference type="Gene3D" id="1.10.555.10">
    <property type="entry name" value="Rho GTPase activation protein"/>
    <property type="match status" value="1"/>
</dbReference>
<dbReference type="GO" id="GO:0005096">
    <property type="term" value="F:GTPase activator activity"/>
    <property type="evidence" value="ECO:0007669"/>
    <property type="project" value="TreeGrafter"/>
</dbReference>
<keyword evidence="4" id="KW-1185">Reference proteome</keyword>
<dbReference type="OrthoDB" id="2155291at2759"/>
<evidence type="ECO:0000256" key="1">
    <source>
        <dbReference type="SAM" id="MobiDB-lite"/>
    </source>
</evidence>
<dbReference type="GO" id="GO:0005737">
    <property type="term" value="C:cytoplasm"/>
    <property type="evidence" value="ECO:0007669"/>
    <property type="project" value="TreeGrafter"/>
</dbReference>
<dbReference type="AlphaFoldDB" id="A0A167M5B6"/>
<dbReference type="GO" id="GO:0007264">
    <property type="term" value="P:small GTPase-mediated signal transduction"/>
    <property type="evidence" value="ECO:0007669"/>
    <property type="project" value="TreeGrafter"/>
</dbReference>
<dbReference type="RefSeq" id="XP_018289887.1">
    <property type="nucleotide sequence ID" value="XM_018431735.1"/>
</dbReference>
<gene>
    <name evidence="3" type="ORF">PHYBLDRAFT_146826</name>
</gene>
<reference evidence="4" key="1">
    <citation type="submission" date="2015-06" db="EMBL/GenBank/DDBJ databases">
        <title>Expansion of signal transduction pathways in fungi by whole-genome duplication.</title>
        <authorList>
            <consortium name="DOE Joint Genome Institute"/>
            <person name="Corrochano L.M."/>
            <person name="Kuo A."/>
            <person name="Marcet-Houben M."/>
            <person name="Polaino S."/>
            <person name="Salamov A."/>
            <person name="Villalobos J.M."/>
            <person name="Alvarez M.I."/>
            <person name="Avalos J."/>
            <person name="Benito E.P."/>
            <person name="Benoit I."/>
            <person name="Burger G."/>
            <person name="Camino L.P."/>
            <person name="Canovas D."/>
            <person name="Cerda-Olmedo E."/>
            <person name="Cheng J.-F."/>
            <person name="Dominguez A."/>
            <person name="Elias M."/>
            <person name="Eslava A.P."/>
            <person name="Glaser F."/>
            <person name="Grimwood J."/>
            <person name="Gutierrez G."/>
            <person name="Heitman J."/>
            <person name="Henrissat B."/>
            <person name="Iturriaga E.A."/>
            <person name="Lang B.F."/>
            <person name="Lavin J.L."/>
            <person name="Lee S."/>
            <person name="Li W."/>
            <person name="Lindquist E."/>
            <person name="Lopez-Garcia S."/>
            <person name="Luque E.M."/>
            <person name="Marcos A.T."/>
            <person name="Martin J."/>
            <person name="McCluskey K."/>
            <person name="Medina H.R."/>
            <person name="Miralles-Duran A."/>
            <person name="Miyazaki A."/>
            <person name="Munoz-Torres E."/>
            <person name="Oguiza J.A."/>
            <person name="Ohm R."/>
            <person name="Olmedo M."/>
            <person name="Orejas M."/>
            <person name="Ortiz-Castellanos L."/>
            <person name="Pisabarro A.G."/>
            <person name="Rodriguez-Romero J."/>
            <person name="Ruiz-Herrera J."/>
            <person name="Ruiz-Vazquez R."/>
            <person name="Sanz C."/>
            <person name="Schackwitz W."/>
            <person name="Schmutz J."/>
            <person name="Shahriari M."/>
            <person name="Shelest E."/>
            <person name="Silva-Franco F."/>
            <person name="Soanes D."/>
            <person name="Syed K."/>
            <person name="Tagua V.G."/>
            <person name="Talbot N.J."/>
            <person name="Thon M."/>
            <person name="De vries R.P."/>
            <person name="Wiebenga A."/>
            <person name="Yadav J.S."/>
            <person name="Braun E.L."/>
            <person name="Baker S."/>
            <person name="Garre V."/>
            <person name="Horwitz B."/>
            <person name="Torres-Martinez S."/>
            <person name="Idnurm A."/>
            <person name="Herrera-Estrella A."/>
            <person name="Gabaldon T."/>
            <person name="Grigoriev I.V."/>
        </authorList>
    </citation>
    <scope>NUCLEOTIDE SEQUENCE [LARGE SCALE GENOMIC DNA]</scope>
    <source>
        <strain evidence="4">NRRL 1555(-)</strain>
    </source>
</reference>
<dbReference type="InterPro" id="IPR000198">
    <property type="entry name" value="RhoGAP_dom"/>
</dbReference>
<dbReference type="Pfam" id="PF00620">
    <property type="entry name" value="RhoGAP"/>
    <property type="match status" value="1"/>
</dbReference>
<feature type="region of interest" description="Disordered" evidence="1">
    <location>
        <begin position="201"/>
        <end position="229"/>
    </location>
</feature>
<dbReference type="GO" id="GO:0005886">
    <property type="term" value="C:plasma membrane"/>
    <property type="evidence" value="ECO:0007669"/>
    <property type="project" value="TreeGrafter"/>
</dbReference>
<name>A0A167M5B6_PHYB8</name>
<sequence length="897" mass="101138">MQPSTFQASFWSPSASVDRSPNFSYGVDVLYKKLTQSTEENQAIAEYVTRRLAAEQAYVDHLKSIVISKPNTSTGTGTSTSTNISSQTSNISNVSNTNIPKAFERDLGGGLKRCFQKIKDESQETARGHRIRVESLTDDVLEPLSRFSSHYKQLVDQSKSRVDKQISAFEQAVQKVELAKSAYHVKCGTLDSLWPSDPLMPSLSTGTNTSNRNSNATMSSSSSLTPTSRKRSVSFLHHTLSGRSAKHPHWEIAHLLDELHKERPGDLDGKLILDWIKDHLAALSNPHIQPPRSSTEEAIAVCHQLVELQMLQPLKGNSCRFEPLDTTIYSVHPHGIGGYHFPMAESLDLTEPLKSPTASISSNLTYSGGSFTSLLGRLGQRSQRNQEKQFQLANQEMMMAEKVYRESVQLAEKMRLQTEESLSSYYDDMENLELERIETLKQIFATITTLLANTLPLFSETYDCINIYQEAIRPDKEVQFIVEQYRTGRFCPRPILYENHYEGPAVDQVFGVALDEVAQYNQSLVPPFIANAINSIASATTDLHEDEREKTWTTMLPLDLVHAARQELNVSPEKTALDKLERFDVLVLASLVRLYLLELPECLLTFELYEPAKTIYLQHNEQSIEEECRITSVAKMMTTLASANFYTLKTIIYHFHTQKDSFRLNALASLFGPILLRPVTESTKNIHDKHPQRLFRDLIIHFDKIFSRDMHKTQEDNVNRRAIVAIPDLMIRSSTSTDLSFLPPLSLCPTDDSSDDYSDKPRLSRDDSLSVAISGFVTSSPRESLTLETGRNRSFFSLLRRQDPSVTQQKKTPPANLRLQASSRVPLPSPFSITLFEDPEESIAATPRTSQSISVSDQTSVTLQNGDNYSFVWARELEIQPFDVDPLSLDPLFVNEH</sequence>
<feature type="region of interest" description="Disordered" evidence="1">
    <location>
        <begin position="71"/>
        <end position="91"/>
    </location>
</feature>
<dbReference type="GO" id="GO:0000935">
    <property type="term" value="C:division septum"/>
    <property type="evidence" value="ECO:0007669"/>
    <property type="project" value="TreeGrafter"/>
</dbReference>
<feature type="domain" description="Rho-GAP" evidence="2">
    <location>
        <begin position="512"/>
        <end position="706"/>
    </location>
</feature>
<dbReference type="SUPFAM" id="SSF103657">
    <property type="entry name" value="BAR/IMD domain-like"/>
    <property type="match status" value="1"/>
</dbReference>
<organism evidence="3 4">
    <name type="scientific">Phycomyces blakesleeanus (strain ATCC 8743b / DSM 1359 / FGSC 10004 / NBRC 33097 / NRRL 1555)</name>
    <dbReference type="NCBI Taxonomy" id="763407"/>
    <lineage>
        <taxon>Eukaryota</taxon>
        <taxon>Fungi</taxon>
        <taxon>Fungi incertae sedis</taxon>
        <taxon>Mucoromycota</taxon>
        <taxon>Mucoromycotina</taxon>
        <taxon>Mucoromycetes</taxon>
        <taxon>Mucorales</taxon>
        <taxon>Phycomycetaceae</taxon>
        <taxon>Phycomyces</taxon>
    </lineage>
</organism>
<dbReference type="PANTHER" id="PTHR23065">
    <property type="entry name" value="PROLINE-SERINE-THREONINE PHOSPHATASE INTERACTING PROTEIN 1"/>
    <property type="match status" value="1"/>
</dbReference>
<dbReference type="STRING" id="763407.A0A167M5B6"/>
<dbReference type="SMART" id="SM00324">
    <property type="entry name" value="RhoGAP"/>
    <property type="match status" value="1"/>
</dbReference>
<dbReference type="VEuPathDB" id="FungiDB:PHYBLDRAFT_146826"/>